<evidence type="ECO:0000256" key="5">
    <source>
        <dbReference type="ARBA" id="ARBA00022670"/>
    </source>
</evidence>
<feature type="domain" description="Peptidase S26" evidence="8">
    <location>
        <begin position="25"/>
        <end position="208"/>
    </location>
</feature>
<dbReference type="PROSITE" id="PS00761">
    <property type="entry name" value="SPASE_I_3"/>
    <property type="match status" value="1"/>
</dbReference>
<comment type="caution">
    <text evidence="9">The sequence shown here is derived from an EMBL/GenBank/DDBJ whole genome shotgun (WGS) entry which is preliminary data.</text>
</comment>
<organism evidence="9 10">
    <name type="scientific">Rothia endophytica</name>
    <dbReference type="NCBI Taxonomy" id="1324766"/>
    <lineage>
        <taxon>Bacteria</taxon>
        <taxon>Bacillati</taxon>
        <taxon>Actinomycetota</taxon>
        <taxon>Actinomycetes</taxon>
        <taxon>Micrococcales</taxon>
        <taxon>Micrococcaceae</taxon>
        <taxon>Rothia</taxon>
    </lineage>
</organism>
<evidence type="ECO:0000256" key="7">
    <source>
        <dbReference type="RuleBase" id="RU362042"/>
    </source>
</evidence>
<evidence type="ECO:0000313" key="10">
    <source>
        <dbReference type="Proteomes" id="UP001500187"/>
    </source>
</evidence>
<gene>
    <name evidence="9" type="ORF">GCM10023352_08430</name>
</gene>
<dbReference type="InterPro" id="IPR019758">
    <property type="entry name" value="Pept_S26A_signal_pept_1_CS"/>
</dbReference>
<keyword evidence="7" id="KW-1133">Transmembrane helix</keyword>
<dbReference type="EMBL" id="BAABKP010000001">
    <property type="protein sequence ID" value="GAA4792280.1"/>
    <property type="molecule type" value="Genomic_DNA"/>
</dbReference>
<dbReference type="CDD" id="cd06530">
    <property type="entry name" value="S26_SPase_I"/>
    <property type="match status" value="1"/>
</dbReference>
<protein>
    <recommendedName>
        <fullName evidence="4 7">Signal peptidase I</fullName>
        <ecNumber evidence="4 7">3.4.21.89</ecNumber>
    </recommendedName>
</protein>
<evidence type="ECO:0000256" key="2">
    <source>
        <dbReference type="ARBA" id="ARBA00004401"/>
    </source>
</evidence>
<comment type="similarity">
    <text evidence="3 7">Belongs to the peptidase S26 family.</text>
</comment>
<sequence>MENGLIADSSETRRQPRLRGWRLLALAASLAFIALLLIRTFLFDVFFIPSSSMEPTFEPGDRIIVSKLDTEVQRGDIVVFDGTGSFSPYISGSPWVKNPVKSAGQWLGLIGSDTVYIKRVIGVAGDTVECCSASGALTVNGQPVNEPYLYPGDAISDVEFSVKIPEGRMWVMGDHRSGSMDSRALMGAPGGGMIKVDTVIGHPTFVAWPAQRWGSPPE</sequence>
<evidence type="ECO:0000256" key="1">
    <source>
        <dbReference type="ARBA" id="ARBA00000677"/>
    </source>
</evidence>
<dbReference type="NCBIfam" id="TIGR02227">
    <property type="entry name" value="sigpep_I_bact"/>
    <property type="match status" value="1"/>
</dbReference>
<feature type="transmembrane region" description="Helical" evidence="7">
    <location>
        <begin position="23"/>
        <end position="48"/>
    </location>
</feature>
<accession>A0ABP9BAL2</accession>
<keyword evidence="5 7" id="KW-0645">Protease</keyword>
<evidence type="ECO:0000313" key="9">
    <source>
        <dbReference type="EMBL" id="GAA4792280.1"/>
    </source>
</evidence>
<keyword evidence="7" id="KW-0472">Membrane</keyword>
<dbReference type="PROSITE" id="PS00501">
    <property type="entry name" value="SPASE_I_1"/>
    <property type="match status" value="1"/>
</dbReference>
<dbReference type="Gene3D" id="2.10.109.10">
    <property type="entry name" value="Umud Fragment, subunit A"/>
    <property type="match status" value="1"/>
</dbReference>
<name>A0ABP9BAL2_9MICC</name>
<dbReference type="Pfam" id="PF10502">
    <property type="entry name" value="Peptidase_S26"/>
    <property type="match status" value="1"/>
</dbReference>
<evidence type="ECO:0000256" key="3">
    <source>
        <dbReference type="ARBA" id="ARBA00009370"/>
    </source>
</evidence>
<dbReference type="InterPro" id="IPR019756">
    <property type="entry name" value="Pept_S26A_signal_pept_1_Ser-AS"/>
</dbReference>
<dbReference type="EC" id="3.4.21.89" evidence="4 7"/>
<comment type="subcellular location">
    <subcellularLocation>
        <location evidence="2">Cell membrane</location>
        <topology evidence="2">Single-pass type II membrane protein</topology>
    </subcellularLocation>
    <subcellularLocation>
        <location evidence="7">Membrane</location>
        <topology evidence="7">Single-pass type II membrane protein</topology>
    </subcellularLocation>
</comment>
<dbReference type="PANTHER" id="PTHR43390">
    <property type="entry name" value="SIGNAL PEPTIDASE I"/>
    <property type="match status" value="1"/>
</dbReference>
<dbReference type="Proteomes" id="UP001500187">
    <property type="component" value="Unassembled WGS sequence"/>
</dbReference>
<dbReference type="InterPro" id="IPR036286">
    <property type="entry name" value="LexA/Signal_pep-like_sf"/>
</dbReference>
<proteinExistence type="inferred from homology"/>
<keyword evidence="10" id="KW-1185">Reference proteome</keyword>
<dbReference type="InterPro" id="IPR000223">
    <property type="entry name" value="Pept_S26A_signal_pept_1"/>
</dbReference>
<dbReference type="PRINTS" id="PR00727">
    <property type="entry name" value="LEADERPTASE"/>
</dbReference>
<keyword evidence="7" id="KW-0812">Transmembrane</keyword>
<evidence type="ECO:0000259" key="8">
    <source>
        <dbReference type="Pfam" id="PF10502"/>
    </source>
</evidence>
<dbReference type="InterPro" id="IPR019533">
    <property type="entry name" value="Peptidase_S26"/>
</dbReference>
<reference evidence="10" key="1">
    <citation type="journal article" date="2019" name="Int. J. Syst. Evol. Microbiol.">
        <title>The Global Catalogue of Microorganisms (GCM) 10K type strain sequencing project: providing services to taxonomists for standard genome sequencing and annotation.</title>
        <authorList>
            <consortium name="The Broad Institute Genomics Platform"/>
            <consortium name="The Broad Institute Genome Sequencing Center for Infectious Disease"/>
            <person name="Wu L."/>
            <person name="Ma J."/>
        </authorList>
    </citation>
    <scope>NUCLEOTIDE SEQUENCE [LARGE SCALE GENOMIC DNA]</scope>
    <source>
        <strain evidence="10">JCM 18541</strain>
    </source>
</reference>
<evidence type="ECO:0000256" key="6">
    <source>
        <dbReference type="ARBA" id="ARBA00022801"/>
    </source>
</evidence>
<comment type="catalytic activity">
    <reaction evidence="1 7">
        <text>Cleavage of hydrophobic, N-terminal signal or leader sequences from secreted and periplasmic proteins.</text>
        <dbReference type="EC" id="3.4.21.89"/>
    </reaction>
</comment>
<dbReference type="SUPFAM" id="SSF51306">
    <property type="entry name" value="LexA/Signal peptidase"/>
    <property type="match status" value="1"/>
</dbReference>
<evidence type="ECO:0000256" key="4">
    <source>
        <dbReference type="ARBA" id="ARBA00013208"/>
    </source>
</evidence>
<dbReference type="PANTHER" id="PTHR43390:SF1">
    <property type="entry name" value="CHLOROPLAST PROCESSING PEPTIDASE"/>
    <property type="match status" value="1"/>
</dbReference>
<keyword evidence="6 7" id="KW-0378">Hydrolase</keyword>
<dbReference type="RefSeq" id="WP_345445013.1">
    <property type="nucleotide sequence ID" value="NZ_BAABKP010000001.1"/>
</dbReference>